<feature type="transmembrane region" description="Helical" evidence="15">
    <location>
        <begin position="495"/>
        <end position="517"/>
    </location>
</feature>
<evidence type="ECO:0000256" key="7">
    <source>
        <dbReference type="ARBA" id="ARBA00022741"/>
    </source>
</evidence>
<dbReference type="NCBIfam" id="TIGR01494">
    <property type="entry name" value="ATPase_P-type"/>
    <property type="match status" value="2"/>
</dbReference>
<keyword evidence="7 15" id="KW-0547">Nucleotide-binding</keyword>
<dbReference type="Pfam" id="PF00122">
    <property type="entry name" value="E1-E2_ATPase"/>
    <property type="match status" value="1"/>
</dbReference>
<dbReference type="GO" id="GO:0140581">
    <property type="term" value="F:P-type monovalent copper transporter activity"/>
    <property type="evidence" value="ECO:0007669"/>
    <property type="project" value="UniProtKB-EC"/>
</dbReference>
<feature type="transmembrane region" description="Helical" evidence="15">
    <location>
        <begin position="463"/>
        <end position="483"/>
    </location>
</feature>
<dbReference type="PRINTS" id="PR00119">
    <property type="entry name" value="CATATPASE"/>
</dbReference>
<comment type="subcellular location">
    <subcellularLocation>
        <location evidence="1">Endomembrane system</location>
        <topology evidence="1">Multi-pass membrane protein</topology>
    </subcellularLocation>
    <subcellularLocation>
        <location evidence="15">Membrane</location>
    </subcellularLocation>
</comment>
<dbReference type="CDD" id="cd00371">
    <property type="entry name" value="HMA"/>
    <property type="match status" value="1"/>
</dbReference>
<dbReference type="SFLD" id="SFLDS00003">
    <property type="entry name" value="Haloacid_Dehalogenase"/>
    <property type="match status" value="1"/>
</dbReference>
<dbReference type="GO" id="GO:0005524">
    <property type="term" value="F:ATP binding"/>
    <property type="evidence" value="ECO:0007669"/>
    <property type="project" value="UniProtKB-UniRule"/>
</dbReference>
<dbReference type="InterPro" id="IPR008250">
    <property type="entry name" value="ATPase_P-typ_transduc_dom_A_sf"/>
</dbReference>
<dbReference type="GO" id="GO:0016887">
    <property type="term" value="F:ATP hydrolysis activity"/>
    <property type="evidence" value="ECO:0007669"/>
    <property type="project" value="InterPro"/>
</dbReference>
<dbReference type="EMBL" id="BRXW01000056">
    <property type="protein sequence ID" value="GMI03362.1"/>
    <property type="molecule type" value="Genomic_DNA"/>
</dbReference>
<keyword evidence="18" id="KW-1185">Reference proteome</keyword>
<evidence type="ECO:0000256" key="9">
    <source>
        <dbReference type="ARBA" id="ARBA00022840"/>
    </source>
</evidence>
<dbReference type="SUPFAM" id="SSF81653">
    <property type="entry name" value="Calcium ATPase, transduction domain A"/>
    <property type="match status" value="1"/>
</dbReference>
<feature type="domain" description="HMA" evidence="16">
    <location>
        <begin position="152"/>
        <end position="217"/>
    </location>
</feature>
<keyword evidence="14 15" id="KW-0472">Membrane</keyword>
<dbReference type="Gene3D" id="3.40.1110.10">
    <property type="entry name" value="Calcium-transporting ATPase, cytoplasmic domain N"/>
    <property type="match status" value="1"/>
</dbReference>
<reference evidence="18" key="1">
    <citation type="journal article" date="2023" name="Commun. Biol.">
        <title>Genome analysis of Parmales, the sister group of diatoms, reveals the evolutionary specialization of diatoms from phago-mixotrophs to photoautotrophs.</title>
        <authorList>
            <person name="Ban H."/>
            <person name="Sato S."/>
            <person name="Yoshikawa S."/>
            <person name="Yamada K."/>
            <person name="Nakamura Y."/>
            <person name="Ichinomiya M."/>
            <person name="Sato N."/>
            <person name="Blanc-Mathieu R."/>
            <person name="Endo H."/>
            <person name="Kuwata A."/>
            <person name="Ogata H."/>
        </authorList>
    </citation>
    <scope>NUCLEOTIDE SEQUENCE [LARGE SCALE GENOMIC DNA]</scope>
    <source>
        <strain evidence="18">NIES 3700</strain>
    </source>
</reference>
<keyword evidence="12" id="KW-0186">Copper</keyword>
<sequence>MSSPKSQSQYLTLTTLNISGVCCSSEVPLVLSTLSSHPSVSSISISIPNKTASFLHDKNLCRSEVLRDALVREGFGSSIKSYDTVRVTENEDVKIDDNDTSGVKVNDDFSSYTCHSPPLFLKKSFSFEPRDVPRITAAIPSPQRPPPNSNLLKTTLLVTGICCSSEIKPIKKILHSLIGVKNVSINVTSKLVYIEYDNSLNVERILKVMEEEGFKASLRRTKGEEKGMRPKCSVLLCGFLWIVSLFAPMLPTPYDELEELAGVAFLVGIYPILGKTWESVKRFSIDANLLMSVAAIGAMSLHQFSEAAGLTFLFSLGEWLESQATHKAKVALESIVNLMPETANKQTISSDNQIDYITVPAESVNVNDIVLVKPGSKIPVDGLILKGTSIINESNLTGESKPVSKTINSPVFSGTINIGSSPIIIKTSKTTKNSTVAKLISLVEEAQSNRSPTEKLIDEFAKCYTPTVLITSLLMCTLPFLIYGKETGLDWFYRGIVLIIIACPCALIISTPVAYVAGLGATAKKGIIVKGGIHLEALSAVKTIACDKTGTLTHGEFNLLELYCAVGKLKGYTRLEIFRLLAIMEAESSHPMAVSLVKAAKNEGVELTSEDIATSHTILKGEGVEGEIDGETVYVGNLKLIERLGMLPSVGDIALNKAAKWSSNGGTVGFVAIENVGVLCVFVVADKVRNESKIAVRQLQNMGIEVFMLTGDGKGAADAIAKQVGIKPENVKSQLLPIDKLNFIKTMKLKPANEETPLMTNRSTRSEHYSSDVEGSNKVGLFSKRDKVMMCGDGVNDAPALACADVGVAMGTGAAIAMETADVALINNNIQNIVYCVSMGRKVVTVIKQNLVFSLVVKAVVICLVMAGYGNLWVAIISDVGAMLCVTLNGMRLLPNKKQ</sequence>
<proteinExistence type="inferred from homology"/>
<dbReference type="Pfam" id="PF00702">
    <property type="entry name" value="Hydrolase"/>
    <property type="match status" value="1"/>
</dbReference>
<dbReference type="PROSITE" id="PS00154">
    <property type="entry name" value="ATPASE_E1_E2"/>
    <property type="match status" value="1"/>
</dbReference>
<dbReference type="Gene3D" id="2.70.150.10">
    <property type="entry name" value="Calcium-transporting ATPase, cytoplasmic transduction domain A"/>
    <property type="match status" value="1"/>
</dbReference>
<comment type="caution">
    <text evidence="17">The sequence shown here is derived from an EMBL/GenBank/DDBJ whole genome shotgun (WGS) entry which is preliminary data.</text>
</comment>
<dbReference type="InterPro" id="IPR044492">
    <property type="entry name" value="P_typ_ATPase_HD_dom"/>
</dbReference>
<keyword evidence="9 15" id="KW-0067">ATP-binding</keyword>
<keyword evidence="6 15" id="KW-0479">Metal-binding</keyword>
<evidence type="ECO:0000256" key="8">
    <source>
        <dbReference type="ARBA" id="ARBA00022796"/>
    </source>
</evidence>
<evidence type="ECO:0000256" key="14">
    <source>
        <dbReference type="ARBA" id="ARBA00023136"/>
    </source>
</evidence>
<dbReference type="FunFam" id="2.70.150.10:FF:000002">
    <property type="entry name" value="Copper-transporting ATPase 1, putative"/>
    <property type="match status" value="1"/>
</dbReference>
<dbReference type="GO" id="GO:0046872">
    <property type="term" value="F:metal ion binding"/>
    <property type="evidence" value="ECO:0007669"/>
    <property type="project" value="UniProtKB-KW"/>
</dbReference>
<dbReference type="PROSITE" id="PS50846">
    <property type="entry name" value="HMA_2"/>
    <property type="match status" value="2"/>
</dbReference>
<dbReference type="SFLD" id="SFLDF00027">
    <property type="entry name" value="p-type_atpase"/>
    <property type="match status" value="1"/>
</dbReference>
<dbReference type="PANTHER" id="PTHR48085:SF5">
    <property type="entry name" value="CADMIUM_ZINC-TRANSPORTING ATPASE HMA4-RELATED"/>
    <property type="match status" value="1"/>
</dbReference>
<dbReference type="Gene3D" id="3.30.70.100">
    <property type="match status" value="2"/>
</dbReference>
<keyword evidence="13" id="KW-0406">Ion transport</keyword>
<feature type="transmembrane region" description="Helical" evidence="15">
    <location>
        <begin position="851"/>
        <end position="869"/>
    </location>
</feature>
<evidence type="ECO:0000256" key="6">
    <source>
        <dbReference type="ARBA" id="ARBA00022723"/>
    </source>
</evidence>
<dbReference type="InterPro" id="IPR018303">
    <property type="entry name" value="ATPase_P-typ_P_site"/>
</dbReference>
<comment type="similarity">
    <text evidence="2 15">Belongs to the cation transport ATPase (P-type) (TC 3.A.3) family. Type IB subfamily.</text>
</comment>
<dbReference type="InterPro" id="IPR001757">
    <property type="entry name" value="P_typ_ATPase"/>
</dbReference>
<evidence type="ECO:0000256" key="12">
    <source>
        <dbReference type="ARBA" id="ARBA00023008"/>
    </source>
</evidence>
<dbReference type="InterPro" id="IPR059000">
    <property type="entry name" value="ATPase_P-type_domA"/>
</dbReference>
<dbReference type="SUPFAM" id="SSF55008">
    <property type="entry name" value="HMA, heavy metal-associated domain"/>
    <property type="match status" value="2"/>
</dbReference>
<organism evidence="17 18">
    <name type="scientific">Triparma laevis f. longispina</name>
    <dbReference type="NCBI Taxonomy" id="1714387"/>
    <lineage>
        <taxon>Eukaryota</taxon>
        <taxon>Sar</taxon>
        <taxon>Stramenopiles</taxon>
        <taxon>Ochrophyta</taxon>
        <taxon>Bolidophyceae</taxon>
        <taxon>Parmales</taxon>
        <taxon>Triparmaceae</taxon>
        <taxon>Triparma</taxon>
    </lineage>
</organism>
<dbReference type="PROSITE" id="PS01229">
    <property type="entry name" value="COF_2"/>
    <property type="match status" value="1"/>
</dbReference>
<name>A0A9W7C4Z3_9STRA</name>
<dbReference type="InterPro" id="IPR023299">
    <property type="entry name" value="ATPase_P-typ_cyto_dom_N"/>
</dbReference>
<dbReference type="InterPro" id="IPR051014">
    <property type="entry name" value="Cation_Transport_ATPase_IB"/>
</dbReference>
<gene>
    <name evidence="17" type="ORF">TrLO_g13989</name>
</gene>
<protein>
    <recommendedName>
        <fullName evidence="3">P-type Cu(+) transporter</fullName>
        <ecNumber evidence="3">7.2.2.8</ecNumber>
    </recommendedName>
</protein>
<dbReference type="FunFam" id="3.40.50.1000:FF:000144">
    <property type="entry name" value="copper-transporting ATPase 1 isoform X2"/>
    <property type="match status" value="1"/>
</dbReference>
<dbReference type="Gene3D" id="3.40.50.1000">
    <property type="entry name" value="HAD superfamily/HAD-like"/>
    <property type="match status" value="2"/>
</dbReference>
<accession>A0A9W7C4Z3</accession>
<dbReference type="InterPro" id="IPR006121">
    <property type="entry name" value="HMA_dom"/>
</dbReference>
<feature type="domain" description="HMA" evidence="16">
    <location>
        <begin position="12"/>
        <end position="78"/>
    </location>
</feature>
<evidence type="ECO:0000256" key="1">
    <source>
        <dbReference type="ARBA" id="ARBA00004127"/>
    </source>
</evidence>
<feature type="transmembrane region" description="Helical" evidence="15">
    <location>
        <begin position="875"/>
        <end position="894"/>
    </location>
</feature>
<evidence type="ECO:0000313" key="18">
    <source>
        <dbReference type="Proteomes" id="UP001165122"/>
    </source>
</evidence>
<feature type="transmembrane region" description="Helical" evidence="15">
    <location>
        <begin position="232"/>
        <end position="251"/>
    </location>
</feature>
<dbReference type="InterPro" id="IPR036412">
    <property type="entry name" value="HAD-like_sf"/>
</dbReference>
<dbReference type="InterPro" id="IPR027256">
    <property type="entry name" value="P-typ_ATPase_IB"/>
</dbReference>
<evidence type="ECO:0000256" key="13">
    <source>
        <dbReference type="ARBA" id="ARBA00023065"/>
    </source>
</evidence>
<keyword evidence="5 15" id="KW-0812">Transmembrane</keyword>
<keyword evidence="4" id="KW-0813">Transport</keyword>
<dbReference type="EC" id="7.2.2.8" evidence="3"/>
<evidence type="ECO:0000256" key="4">
    <source>
        <dbReference type="ARBA" id="ARBA00022448"/>
    </source>
</evidence>
<dbReference type="GO" id="GO:0012505">
    <property type="term" value="C:endomembrane system"/>
    <property type="evidence" value="ECO:0007669"/>
    <property type="project" value="UniProtKB-SubCell"/>
</dbReference>
<dbReference type="Proteomes" id="UP001165122">
    <property type="component" value="Unassembled WGS sequence"/>
</dbReference>
<keyword evidence="8" id="KW-0187">Copper transport</keyword>
<dbReference type="SFLD" id="SFLDG00002">
    <property type="entry name" value="C1.7:_P-type_atpase_like"/>
    <property type="match status" value="1"/>
</dbReference>
<dbReference type="InterPro" id="IPR023214">
    <property type="entry name" value="HAD_sf"/>
</dbReference>
<dbReference type="NCBIfam" id="TIGR01525">
    <property type="entry name" value="ATPase-IB_hvy"/>
    <property type="match status" value="1"/>
</dbReference>
<evidence type="ECO:0000256" key="2">
    <source>
        <dbReference type="ARBA" id="ARBA00006024"/>
    </source>
</evidence>
<dbReference type="CDD" id="cd02079">
    <property type="entry name" value="P-type_ATPase_HM"/>
    <property type="match status" value="1"/>
</dbReference>
<dbReference type="OrthoDB" id="432719at2759"/>
<evidence type="ECO:0000256" key="11">
    <source>
        <dbReference type="ARBA" id="ARBA00022989"/>
    </source>
</evidence>
<dbReference type="GO" id="GO:0016020">
    <property type="term" value="C:membrane"/>
    <property type="evidence" value="ECO:0007669"/>
    <property type="project" value="UniProtKB-SubCell"/>
</dbReference>
<dbReference type="PANTHER" id="PTHR48085">
    <property type="entry name" value="CADMIUM/ZINC-TRANSPORTING ATPASE HMA2-RELATED"/>
    <property type="match status" value="1"/>
</dbReference>
<dbReference type="SUPFAM" id="SSF56784">
    <property type="entry name" value="HAD-like"/>
    <property type="match status" value="1"/>
</dbReference>
<evidence type="ECO:0000256" key="15">
    <source>
        <dbReference type="RuleBase" id="RU362081"/>
    </source>
</evidence>
<dbReference type="Pfam" id="PF00403">
    <property type="entry name" value="HMA"/>
    <property type="match status" value="1"/>
</dbReference>
<dbReference type="InterPro" id="IPR036163">
    <property type="entry name" value="HMA_dom_sf"/>
</dbReference>
<feature type="transmembrane region" description="Helical" evidence="15">
    <location>
        <begin position="257"/>
        <end position="273"/>
    </location>
</feature>
<keyword evidence="10" id="KW-1278">Translocase</keyword>
<evidence type="ECO:0000259" key="16">
    <source>
        <dbReference type="PROSITE" id="PS50846"/>
    </source>
</evidence>
<keyword evidence="11 15" id="KW-1133">Transmembrane helix</keyword>
<evidence type="ECO:0000313" key="17">
    <source>
        <dbReference type="EMBL" id="GMI03362.1"/>
    </source>
</evidence>
<evidence type="ECO:0000256" key="10">
    <source>
        <dbReference type="ARBA" id="ARBA00022967"/>
    </source>
</evidence>
<dbReference type="SUPFAM" id="SSF81665">
    <property type="entry name" value="Calcium ATPase, transmembrane domain M"/>
    <property type="match status" value="1"/>
</dbReference>
<evidence type="ECO:0000256" key="5">
    <source>
        <dbReference type="ARBA" id="ARBA00022692"/>
    </source>
</evidence>
<dbReference type="InterPro" id="IPR023298">
    <property type="entry name" value="ATPase_P-typ_TM_dom_sf"/>
</dbReference>
<dbReference type="AlphaFoldDB" id="A0A9W7C4Z3"/>
<evidence type="ECO:0000256" key="3">
    <source>
        <dbReference type="ARBA" id="ARBA00012517"/>
    </source>
</evidence>